<organism evidence="2">
    <name type="scientific">Rhodotorula toruloides</name>
    <name type="common">Yeast</name>
    <name type="synonym">Rhodosporidium toruloides</name>
    <dbReference type="NCBI Taxonomy" id="5286"/>
    <lineage>
        <taxon>Eukaryota</taxon>
        <taxon>Fungi</taxon>
        <taxon>Dikarya</taxon>
        <taxon>Basidiomycota</taxon>
        <taxon>Pucciniomycotina</taxon>
        <taxon>Microbotryomycetes</taxon>
        <taxon>Sporidiobolales</taxon>
        <taxon>Sporidiobolaceae</taxon>
        <taxon>Rhodotorula</taxon>
    </lineage>
</organism>
<dbReference type="Pfam" id="PF00651">
    <property type="entry name" value="BTB"/>
    <property type="match status" value="1"/>
</dbReference>
<dbReference type="PROSITE" id="PS50097">
    <property type="entry name" value="BTB"/>
    <property type="match status" value="1"/>
</dbReference>
<dbReference type="Gene3D" id="3.30.710.10">
    <property type="entry name" value="Potassium Channel Kv1.1, Chain A"/>
    <property type="match status" value="1"/>
</dbReference>
<reference evidence="2" key="1">
    <citation type="journal article" date="2014" name="Genome Announc.">
        <title>Draft genome sequence of Rhodosporidium toruloides CECT1137, an oleaginous yeast of biotechnological interest.</title>
        <authorList>
            <person name="Morin N."/>
            <person name="Calcas X."/>
            <person name="Devillers H."/>
            <person name="Durrens P."/>
            <person name="Sherman D.J."/>
            <person name="Nicaud J.-M."/>
            <person name="Neuveglise C."/>
        </authorList>
    </citation>
    <scope>NUCLEOTIDE SEQUENCE</scope>
    <source>
        <strain evidence="2">CECT1137</strain>
    </source>
</reference>
<protein>
    <submittedName>
        <fullName evidence="2">RHTO0S23e01464g1_1</fullName>
    </submittedName>
</protein>
<evidence type="ECO:0000313" key="2">
    <source>
        <dbReference type="EMBL" id="CDR49138.1"/>
    </source>
</evidence>
<dbReference type="SUPFAM" id="SSF54695">
    <property type="entry name" value="POZ domain"/>
    <property type="match status" value="1"/>
</dbReference>
<dbReference type="EMBL" id="LK052958">
    <property type="protein sequence ID" value="CDR49138.1"/>
    <property type="molecule type" value="Genomic_DNA"/>
</dbReference>
<evidence type="ECO:0000259" key="1">
    <source>
        <dbReference type="PROSITE" id="PS50097"/>
    </source>
</evidence>
<dbReference type="InterPro" id="IPR011333">
    <property type="entry name" value="SKP1/BTB/POZ_sf"/>
</dbReference>
<name>A0A061BMD4_RHOTO</name>
<gene>
    <name evidence="2" type="ORF">RHTO0S_23e01464g</name>
</gene>
<dbReference type="AlphaFoldDB" id="A0A061BMD4"/>
<dbReference type="OrthoDB" id="2984659at2759"/>
<dbReference type="InterPro" id="IPR000210">
    <property type="entry name" value="BTB/POZ_dom"/>
</dbReference>
<sequence length="258" mass="28737">MADEIVIRTSDSPAKELRASRAVLAAHSTVFKDLFSMPNTARDAFVEVAETVEELAPFLSILTGTYDEPLELSVDGWVHLARLADKYDAKIARSIVEGQVSRLLKDNEDEALTLILASYIRDADLAKDAAFAFMFANDADCAVIDGFEISADLRRRLARWCTLVSEHAQRFAYNVPEYFPTCGKNTGCSDAAAKAACYEGIFAAMRDTESINHYNPYSYRIEACINRSRLCKAHADQVLKKIRAFEGEYRDEAPPFPA</sequence>
<feature type="domain" description="BTB" evidence="1">
    <location>
        <begin position="3"/>
        <end position="74"/>
    </location>
</feature>
<accession>A0A061BMD4</accession>
<proteinExistence type="predicted"/>
<dbReference type="CDD" id="cd18186">
    <property type="entry name" value="BTB_POZ_ZBTB_KLHL-like"/>
    <property type="match status" value="1"/>
</dbReference>